<dbReference type="InterPro" id="IPR042088">
    <property type="entry name" value="OligoPept_F_C"/>
</dbReference>
<reference evidence="1" key="1">
    <citation type="submission" date="2022-06" db="EMBL/GenBank/DDBJ databases">
        <title>Alkalicoccobacillus porphyridii sp. nov., isolated from a marine red alga, Porphyridium purpureum and reclassification of Shouchella plakortidis and Shouchella gibsonii as Alkalicoccobacillus plakortidis comb. nov. and Alkalicoccobacillus gibsonii comb. nov.</title>
        <authorList>
            <person name="Kim K.H."/>
            <person name="Lee J.K."/>
            <person name="Han D.M."/>
            <person name="Baek J.H."/>
            <person name="Jeon C.O."/>
        </authorList>
    </citation>
    <scope>NUCLEOTIDE SEQUENCE</scope>
    <source>
        <strain evidence="1">DSM 19153</strain>
    </source>
</reference>
<dbReference type="PANTHER" id="PTHR34217">
    <property type="entry name" value="METAL-DEPENDENT CARBOXYPEPTIDASE"/>
    <property type="match status" value="1"/>
</dbReference>
<name>A0ABT0XF91_9BACI</name>
<comment type="caution">
    <text evidence="1">The sequence shown here is derived from an EMBL/GenBank/DDBJ whole genome shotgun (WGS) entry which is preliminary data.</text>
</comment>
<evidence type="ECO:0000313" key="2">
    <source>
        <dbReference type="Proteomes" id="UP001203665"/>
    </source>
</evidence>
<dbReference type="EMBL" id="JAMQJY010000001">
    <property type="protein sequence ID" value="MCM2674566.1"/>
    <property type="molecule type" value="Genomic_DNA"/>
</dbReference>
<evidence type="ECO:0000313" key="1">
    <source>
        <dbReference type="EMBL" id="MCM2674566.1"/>
    </source>
</evidence>
<dbReference type="Proteomes" id="UP001203665">
    <property type="component" value="Unassembled WGS sequence"/>
</dbReference>
<dbReference type="PANTHER" id="PTHR34217:SF1">
    <property type="entry name" value="CARBOXYPEPTIDASE 1"/>
    <property type="match status" value="1"/>
</dbReference>
<gene>
    <name evidence="1" type="ORF">NDM98_02935</name>
</gene>
<accession>A0ABT0XF91</accession>
<dbReference type="Gene3D" id="1.10.1370.20">
    <property type="entry name" value="Oligoendopeptidase f, C-terminal domain"/>
    <property type="match status" value="1"/>
</dbReference>
<keyword evidence="2" id="KW-1185">Reference proteome</keyword>
<dbReference type="SUPFAM" id="SSF55486">
    <property type="entry name" value="Metalloproteases ('zincins'), catalytic domain"/>
    <property type="match status" value="1"/>
</dbReference>
<sequence>MDTINVPIRWDLDSLYYGLDINRLEKHIKDLLERLVAIEFDSYSKILGSHELMIISEIITEIESIESFYYCLTTEEVEASSLRSLDTNISTVKTKVRQILLDVRKSLRNLSEEQYENWSHITNNRFVSELVKGGINESNAEREISSFSKETLSSFEDMYIQLRDQIKVKAYFNHLHTELSFAEASRLAMSHTELPEKENIFKELNESVALQANIFASIYNQMVGLRLTLYKMKSIDYLDETLKVNGISKEALDMMWGTVDNYREDFTTYLTIRAKELDKQRLSWHEYTSSSEEVTYKITFKEAVDLLSDALENIDSNMVEFVKEAISKKWVDAEQRQSKSPGGFCAPFISKRESRISLSYDNSIDSARRLAHELGHAWHFRQMKNKPSLLFSDETFEMTMAETSSIFFETLFINHLIHHTKDITLKTAILESKLKRSLNYLTSIRAAFLFENDFYECRKIGSLNLEKIEKLSLVSQEKAYSYALREYEPFMWMKYVQFYQASTPFYNYPYTFGFLLSTGLLEMAKTDERFPLKFQSFLSDTGTIPLELLIKKHFHIDLTQPTFWQNSLAQLKIDIESYKKYKT</sequence>
<proteinExistence type="predicted"/>
<protein>
    <submittedName>
        <fullName evidence="1">Peptidase M3</fullName>
    </submittedName>
</protein>
<dbReference type="RefSeq" id="WP_251604472.1">
    <property type="nucleotide sequence ID" value="NZ_JAMQJY010000001.1"/>
</dbReference>
<dbReference type="InterPro" id="IPR001333">
    <property type="entry name" value="Peptidase_M32_Taq"/>
</dbReference>
<organism evidence="1 2">
    <name type="scientific">Alkalicoccobacillus plakortidis</name>
    <dbReference type="NCBI Taxonomy" id="444060"/>
    <lineage>
        <taxon>Bacteria</taxon>
        <taxon>Bacillati</taxon>
        <taxon>Bacillota</taxon>
        <taxon>Bacilli</taxon>
        <taxon>Bacillales</taxon>
        <taxon>Bacillaceae</taxon>
        <taxon>Alkalicoccobacillus</taxon>
    </lineage>
</organism>